<feature type="domain" description="DUF4376" evidence="1">
    <location>
        <begin position="80"/>
        <end position="182"/>
    </location>
</feature>
<organism evidence="2 3">
    <name type="scientific">Acinetobacter baumannii</name>
    <dbReference type="NCBI Taxonomy" id="470"/>
    <lineage>
        <taxon>Bacteria</taxon>
        <taxon>Pseudomonadati</taxon>
        <taxon>Pseudomonadota</taxon>
        <taxon>Gammaproteobacteria</taxon>
        <taxon>Moraxellales</taxon>
        <taxon>Moraxellaceae</taxon>
        <taxon>Acinetobacter</taxon>
        <taxon>Acinetobacter calcoaceticus/baumannii complex</taxon>
    </lineage>
</organism>
<dbReference type="EMBL" id="LLGC01000179">
    <property type="protein sequence ID" value="KQE03564.1"/>
    <property type="molecule type" value="Genomic_DNA"/>
</dbReference>
<dbReference type="InterPro" id="IPR025484">
    <property type="entry name" value="DUF4376"/>
</dbReference>
<dbReference type="Proteomes" id="UP000051449">
    <property type="component" value="Unassembled WGS sequence"/>
</dbReference>
<evidence type="ECO:0000313" key="3">
    <source>
        <dbReference type="Proteomes" id="UP000051449"/>
    </source>
</evidence>
<accession>A0AAP1ABF8</accession>
<evidence type="ECO:0000313" key="2">
    <source>
        <dbReference type="EMBL" id="KQE03564.1"/>
    </source>
</evidence>
<dbReference type="RefSeq" id="WP_001260481.1">
    <property type="nucleotide sequence ID" value="NZ_CP026705.1"/>
</dbReference>
<dbReference type="Pfam" id="PF14301">
    <property type="entry name" value="DUF4376"/>
    <property type="match status" value="1"/>
</dbReference>
<evidence type="ECO:0000259" key="1">
    <source>
        <dbReference type="Pfam" id="PF14301"/>
    </source>
</evidence>
<comment type="caution">
    <text evidence="2">The sequence shown here is derived from an EMBL/GenBank/DDBJ whole genome shotgun (WGS) entry which is preliminary data.</text>
</comment>
<proteinExistence type="predicted"/>
<sequence length="185" mass="21150">MRTRYVISDEGKCIASFTGSNEILELNTQGKKYTEKQPTSPSDWWNFETESWESIGEKPSEVHEFDYTAKKWSDPRSLDQVKEEKWNKIKLQRNQLEFGGFEFNGHTFDSDIASQSRIATAAALGLEVEWTTKDNSTILLNSEQLKNLQVALAQHVNKLHELGRKARLKIAEATTKEEVEAVTLI</sequence>
<reference evidence="2 3" key="1">
    <citation type="submission" date="2015-10" db="EMBL/GenBank/DDBJ databases">
        <title>The utility of whole genome sequencing in characterizing Acinetobacter epidemiology and analyzing hospital outbreaks.</title>
        <authorList>
            <person name="Ozer E.A."/>
            <person name="Fitzpatrick M.A."/>
            <person name="Hauser A.R."/>
        </authorList>
    </citation>
    <scope>NUCLEOTIDE SEQUENCE [LARGE SCALE GENOMIC DNA]</scope>
    <source>
        <strain evidence="2 3">ABBL072</strain>
    </source>
</reference>
<name>A0AAP1ABF8_ACIBA</name>
<gene>
    <name evidence="2" type="ORF">APD33_13190</name>
</gene>
<protein>
    <recommendedName>
        <fullName evidence="1">DUF4376 domain-containing protein</fullName>
    </recommendedName>
</protein>
<dbReference type="AlphaFoldDB" id="A0AAP1ABF8"/>